<evidence type="ECO:0000313" key="1">
    <source>
        <dbReference type="EMBL" id="UOX34835.1"/>
    </source>
</evidence>
<accession>A0ABY4HQE6</accession>
<protein>
    <submittedName>
        <fullName evidence="1">Uncharacterized protein</fullName>
    </submittedName>
</protein>
<organism evidence="1 2">
    <name type="scientific">Flavobacterium sediminilitoris</name>
    <dbReference type="NCBI Taxonomy" id="2024526"/>
    <lineage>
        <taxon>Bacteria</taxon>
        <taxon>Pseudomonadati</taxon>
        <taxon>Bacteroidota</taxon>
        <taxon>Flavobacteriia</taxon>
        <taxon>Flavobacteriales</taxon>
        <taxon>Flavobacteriaceae</taxon>
        <taxon>Flavobacterium</taxon>
    </lineage>
</organism>
<name>A0ABY4HQE6_9FLAO</name>
<dbReference type="Proteomes" id="UP000830454">
    <property type="component" value="Chromosome"/>
</dbReference>
<sequence>MRYILILIMLCFANNSNGQEYNISKDSIHVVKYSNNDIGVNSIEFTIYKDLNSLSEFIKKKQINECKFKFILVFKILKSKEIELIGYKSNCSFEQNILDDLKDYLHLMIIKCSMSIDEIELFIPIEIK</sequence>
<reference evidence="1" key="1">
    <citation type="submission" date="2021-12" db="EMBL/GenBank/DDBJ databases">
        <authorList>
            <person name="Cha I.-T."/>
            <person name="Lee K.-E."/>
            <person name="Park S.-J."/>
        </authorList>
    </citation>
    <scope>NUCLEOTIDE SEQUENCE</scope>
    <source>
        <strain evidence="1">YSM-43</strain>
    </source>
</reference>
<dbReference type="RefSeq" id="WP_246917895.1">
    <property type="nucleotide sequence ID" value="NZ_CP090145.1"/>
</dbReference>
<keyword evidence="2" id="KW-1185">Reference proteome</keyword>
<proteinExistence type="predicted"/>
<gene>
    <name evidence="1" type="ORF">LXD69_04825</name>
</gene>
<reference evidence="1" key="2">
    <citation type="submission" date="2022-04" db="EMBL/GenBank/DDBJ databases">
        <title>Complete Genome Sequence of Flavobacterium sediminilitoris YSM-43, Isolated from a Tidal Sediment.</title>
        <authorList>
            <person name="Lee P.A."/>
        </authorList>
    </citation>
    <scope>NUCLEOTIDE SEQUENCE</scope>
    <source>
        <strain evidence="1">YSM-43</strain>
    </source>
</reference>
<dbReference type="EMBL" id="CP090145">
    <property type="protein sequence ID" value="UOX34835.1"/>
    <property type="molecule type" value="Genomic_DNA"/>
</dbReference>
<evidence type="ECO:0000313" key="2">
    <source>
        <dbReference type="Proteomes" id="UP000830454"/>
    </source>
</evidence>